<gene>
    <name evidence="8" type="ORF">L596_004499</name>
</gene>
<reference evidence="8 9" key="2">
    <citation type="journal article" date="2019" name="G3 (Bethesda)">
        <title>Hybrid Assembly of the Genome of the Entomopathogenic Nematode Steinernema carpocapsae Identifies the X-Chromosome.</title>
        <authorList>
            <person name="Serra L."/>
            <person name="Macchietto M."/>
            <person name="Macias-Munoz A."/>
            <person name="McGill C.J."/>
            <person name="Rodriguez I.M."/>
            <person name="Rodriguez B."/>
            <person name="Murad R."/>
            <person name="Mortazavi A."/>
        </authorList>
    </citation>
    <scope>NUCLEOTIDE SEQUENCE [LARGE SCALE GENOMIC DNA]</scope>
    <source>
        <strain evidence="8 9">ALL</strain>
    </source>
</reference>
<keyword evidence="9" id="KW-1185">Reference proteome</keyword>
<evidence type="ECO:0000256" key="3">
    <source>
        <dbReference type="ARBA" id="ARBA00022525"/>
    </source>
</evidence>
<name>A0A4U8UVY7_STECR</name>
<feature type="signal peptide" evidence="7">
    <location>
        <begin position="1"/>
        <end position="19"/>
    </location>
</feature>
<dbReference type="AlphaFoldDB" id="A0A4U8UVY7"/>
<dbReference type="InterPro" id="IPR002544">
    <property type="entry name" value="FMRFamid-related_peptide-like"/>
</dbReference>
<dbReference type="GO" id="GO:0007218">
    <property type="term" value="P:neuropeptide signaling pathway"/>
    <property type="evidence" value="ECO:0007669"/>
    <property type="project" value="UniProtKB-KW"/>
</dbReference>
<protein>
    <submittedName>
        <fullName evidence="8">Uncharacterized protein</fullName>
    </submittedName>
</protein>
<dbReference type="Proteomes" id="UP000298663">
    <property type="component" value="Unassembled WGS sequence"/>
</dbReference>
<dbReference type="GO" id="GO:0005576">
    <property type="term" value="C:extracellular region"/>
    <property type="evidence" value="ECO:0007669"/>
    <property type="project" value="UniProtKB-SubCell"/>
</dbReference>
<comment type="subcellular location">
    <subcellularLocation>
        <location evidence="1">Secreted</location>
    </subcellularLocation>
</comment>
<dbReference type="PANTHER" id="PTHR20986">
    <property type="entry name" value="FMRFAMIDE-RELATED PEPTIDES"/>
    <property type="match status" value="1"/>
</dbReference>
<keyword evidence="3" id="KW-0964">Secreted</keyword>
<reference evidence="8 9" key="1">
    <citation type="journal article" date="2015" name="Genome Biol.">
        <title>Comparative genomics of Steinernema reveals deeply conserved gene regulatory networks.</title>
        <authorList>
            <person name="Dillman A.R."/>
            <person name="Macchietto M."/>
            <person name="Porter C.F."/>
            <person name="Rogers A."/>
            <person name="Williams B."/>
            <person name="Antoshechkin I."/>
            <person name="Lee M.M."/>
            <person name="Goodwin Z."/>
            <person name="Lu X."/>
            <person name="Lewis E.E."/>
            <person name="Goodrich-Blair H."/>
            <person name="Stock S.P."/>
            <person name="Adams B.J."/>
            <person name="Sternberg P.W."/>
            <person name="Mortazavi A."/>
        </authorList>
    </citation>
    <scope>NUCLEOTIDE SEQUENCE [LARGE SCALE GENOMIC DNA]</scope>
    <source>
        <strain evidence="8 9">ALL</strain>
    </source>
</reference>
<keyword evidence="4" id="KW-0165">Cleavage on pair of basic residues</keyword>
<evidence type="ECO:0000256" key="7">
    <source>
        <dbReference type="SAM" id="SignalP"/>
    </source>
</evidence>
<dbReference type="STRING" id="34508.A0A4U8UVY7"/>
<comment type="similarity">
    <text evidence="2">Belongs to the FARP (FMRFamide related peptide) family.</text>
</comment>
<sequence>MTTSKVFLFAVLAVGAVVAFESSEIRLLEDDLLDDKRSGGGYYGFADEMPIAIERRDGRLRNPLIRFGKRDAETDEDLSRTARNDFSLNPLIRFGKRSSLNSPLIRFGKRPDQMPLIRFGKRAPSTAPLIRFGKREVGQEENVFGRSNRAANKPVDDDTILRFGR</sequence>
<evidence type="ECO:0000256" key="1">
    <source>
        <dbReference type="ARBA" id="ARBA00004613"/>
    </source>
</evidence>
<proteinExistence type="inferred from homology"/>
<keyword evidence="5" id="KW-0027">Amidation</keyword>
<keyword evidence="6" id="KW-0527">Neuropeptide</keyword>
<evidence type="ECO:0000256" key="2">
    <source>
        <dbReference type="ARBA" id="ARBA00006356"/>
    </source>
</evidence>
<dbReference type="EMBL" id="AZBU02000001">
    <property type="protein sequence ID" value="TMS37600.1"/>
    <property type="molecule type" value="Genomic_DNA"/>
</dbReference>
<evidence type="ECO:0000256" key="4">
    <source>
        <dbReference type="ARBA" id="ARBA00022685"/>
    </source>
</evidence>
<dbReference type="InterPro" id="IPR051041">
    <property type="entry name" value="FMRFamide-related_np"/>
</dbReference>
<dbReference type="Pfam" id="PF01581">
    <property type="entry name" value="FARP"/>
    <property type="match status" value="3"/>
</dbReference>
<evidence type="ECO:0000256" key="6">
    <source>
        <dbReference type="ARBA" id="ARBA00023320"/>
    </source>
</evidence>
<accession>A0A4U8UVY7</accession>
<keyword evidence="7" id="KW-0732">Signal</keyword>
<dbReference type="OrthoDB" id="5833048at2759"/>
<evidence type="ECO:0000313" key="8">
    <source>
        <dbReference type="EMBL" id="TMS37600.1"/>
    </source>
</evidence>
<evidence type="ECO:0000256" key="5">
    <source>
        <dbReference type="ARBA" id="ARBA00022815"/>
    </source>
</evidence>
<feature type="chain" id="PRO_5020514345" evidence="7">
    <location>
        <begin position="20"/>
        <end position="165"/>
    </location>
</feature>
<organism evidence="8 9">
    <name type="scientific">Steinernema carpocapsae</name>
    <name type="common">Entomopathogenic nematode</name>
    <dbReference type="NCBI Taxonomy" id="34508"/>
    <lineage>
        <taxon>Eukaryota</taxon>
        <taxon>Metazoa</taxon>
        <taxon>Ecdysozoa</taxon>
        <taxon>Nematoda</taxon>
        <taxon>Chromadorea</taxon>
        <taxon>Rhabditida</taxon>
        <taxon>Tylenchina</taxon>
        <taxon>Panagrolaimomorpha</taxon>
        <taxon>Strongyloidoidea</taxon>
        <taxon>Steinernematidae</taxon>
        <taxon>Steinernema</taxon>
    </lineage>
</organism>
<evidence type="ECO:0000313" key="9">
    <source>
        <dbReference type="Proteomes" id="UP000298663"/>
    </source>
</evidence>
<comment type="caution">
    <text evidence="8">The sequence shown here is derived from an EMBL/GenBank/DDBJ whole genome shotgun (WGS) entry which is preliminary data.</text>
</comment>
<dbReference type="PANTHER" id="PTHR20986:SF15">
    <property type="entry name" value="FMRFAMIDE-LIKE NEUROPEPTIDES 13"/>
    <property type="match status" value="1"/>
</dbReference>